<gene>
    <name evidence="3" type="ORF">OLEA9_A032324</name>
</gene>
<dbReference type="Proteomes" id="UP000594638">
    <property type="component" value="Unassembled WGS sequence"/>
</dbReference>
<dbReference type="OrthoDB" id="202851at2759"/>
<feature type="region of interest" description="Disordered" evidence="1">
    <location>
        <begin position="150"/>
        <end position="170"/>
    </location>
</feature>
<evidence type="ECO:0008006" key="5">
    <source>
        <dbReference type="Google" id="ProtNLM"/>
    </source>
</evidence>
<dbReference type="PANTHER" id="PTHR36058">
    <property type="entry name" value="NUCLEOPHOSMIN"/>
    <property type="match status" value="1"/>
</dbReference>
<evidence type="ECO:0000313" key="3">
    <source>
        <dbReference type="EMBL" id="CAA3012015.1"/>
    </source>
</evidence>
<dbReference type="Gramene" id="OE9A032324T1">
    <property type="protein sequence ID" value="OE9A032324C1"/>
    <property type="gene ID" value="OE9A032324"/>
</dbReference>
<feature type="chain" id="PRO_5035874681" description="Saposin B-type domain-containing protein" evidence="2">
    <location>
        <begin position="31"/>
        <end position="212"/>
    </location>
</feature>
<dbReference type="EMBL" id="CACTIH010007387">
    <property type="protein sequence ID" value="CAA3012015.1"/>
    <property type="molecule type" value="Genomic_DNA"/>
</dbReference>
<evidence type="ECO:0000256" key="2">
    <source>
        <dbReference type="SAM" id="SignalP"/>
    </source>
</evidence>
<organism evidence="3 4">
    <name type="scientific">Olea europaea subsp. europaea</name>
    <dbReference type="NCBI Taxonomy" id="158383"/>
    <lineage>
        <taxon>Eukaryota</taxon>
        <taxon>Viridiplantae</taxon>
        <taxon>Streptophyta</taxon>
        <taxon>Embryophyta</taxon>
        <taxon>Tracheophyta</taxon>
        <taxon>Spermatophyta</taxon>
        <taxon>Magnoliopsida</taxon>
        <taxon>eudicotyledons</taxon>
        <taxon>Gunneridae</taxon>
        <taxon>Pentapetalae</taxon>
        <taxon>asterids</taxon>
        <taxon>lamiids</taxon>
        <taxon>Lamiales</taxon>
        <taxon>Oleaceae</taxon>
        <taxon>Oleeae</taxon>
        <taxon>Olea</taxon>
    </lineage>
</organism>
<keyword evidence="2" id="KW-0732">Signal</keyword>
<keyword evidence="4" id="KW-1185">Reference proteome</keyword>
<sequence length="212" mass="24303">MAKFDRASLLLVLCVTVIISLWMPISQCSAEPVKCVADTECDACSKLAIQLYDEVEDKLAEIFSRKETPAAEIIEIATNLINENAENVCNRKRKDVEECGPECKFCRKVLPGFDTGVATYLYNNYRDVHNFIKYVCKDLAEACGKPPQPFKDDRKQWPTKVKNKAKDAYHKVKNKAKDAGKSFLGWLNRRWPSKSKTVTDEHEHEHEHEHEL</sequence>
<reference evidence="3 4" key="1">
    <citation type="submission" date="2019-12" db="EMBL/GenBank/DDBJ databases">
        <authorList>
            <person name="Alioto T."/>
            <person name="Alioto T."/>
            <person name="Gomez Garrido J."/>
        </authorList>
    </citation>
    <scope>NUCLEOTIDE SEQUENCE [LARGE SCALE GENOMIC DNA]</scope>
</reference>
<comment type="caution">
    <text evidence="3">The sequence shown here is derived from an EMBL/GenBank/DDBJ whole genome shotgun (WGS) entry which is preliminary data.</text>
</comment>
<accession>A0A8S0U017</accession>
<feature type="signal peptide" evidence="2">
    <location>
        <begin position="1"/>
        <end position="30"/>
    </location>
</feature>
<evidence type="ECO:0000313" key="4">
    <source>
        <dbReference type="Proteomes" id="UP000594638"/>
    </source>
</evidence>
<protein>
    <recommendedName>
        <fullName evidence="5">Saposin B-type domain-containing protein</fullName>
    </recommendedName>
</protein>
<dbReference type="AlphaFoldDB" id="A0A8S0U017"/>
<proteinExistence type="predicted"/>
<evidence type="ECO:0000256" key="1">
    <source>
        <dbReference type="SAM" id="MobiDB-lite"/>
    </source>
</evidence>
<dbReference type="PANTHER" id="PTHR36058:SF1">
    <property type="entry name" value="NUCLEOPHOSMIN"/>
    <property type="match status" value="1"/>
</dbReference>
<name>A0A8S0U017_OLEEU</name>